<reference evidence="2" key="1">
    <citation type="journal article" date="2015" name="Nature">
        <title>Complex archaea that bridge the gap between prokaryotes and eukaryotes.</title>
        <authorList>
            <person name="Spang A."/>
            <person name="Saw J.H."/>
            <person name="Jorgensen S.L."/>
            <person name="Zaremba-Niedzwiedzka K."/>
            <person name="Martijn J."/>
            <person name="Lind A.E."/>
            <person name="van Eijk R."/>
            <person name="Schleper C."/>
            <person name="Guy L."/>
            <person name="Ettema T.J."/>
        </authorList>
    </citation>
    <scope>NUCLEOTIDE SEQUENCE</scope>
</reference>
<dbReference type="Gene3D" id="2.60.40.420">
    <property type="entry name" value="Cupredoxins - blue copper proteins"/>
    <property type="match status" value="1"/>
</dbReference>
<dbReference type="EMBL" id="LAZR01005929">
    <property type="protein sequence ID" value="KKM96056.1"/>
    <property type="molecule type" value="Genomic_DNA"/>
</dbReference>
<dbReference type="Pfam" id="PF13473">
    <property type="entry name" value="Cupredoxin_1"/>
    <property type="match status" value="1"/>
</dbReference>
<dbReference type="PANTHER" id="PTHR36507:SF1">
    <property type="entry name" value="BLL1555 PROTEIN"/>
    <property type="match status" value="1"/>
</dbReference>
<dbReference type="SUPFAM" id="SSF49503">
    <property type="entry name" value="Cupredoxins"/>
    <property type="match status" value="1"/>
</dbReference>
<dbReference type="InterPro" id="IPR052721">
    <property type="entry name" value="ET_Amicyanin"/>
</dbReference>
<sequence>MGITIYMDINITDKGFQPNNIVIEPSEHVIWHNNDNRPHTVSASDGHSFDSAEIAPGTSFELDLRQKGIYGYYDRLNPELQGELSIENIPATD</sequence>
<dbReference type="InterPro" id="IPR028096">
    <property type="entry name" value="EfeO_Cupredoxin"/>
</dbReference>
<protein>
    <recommendedName>
        <fullName evidence="1">EfeO-type cupredoxin-like domain-containing protein</fullName>
    </recommendedName>
</protein>
<organism evidence="2">
    <name type="scientific">marine sediment metagenome</name>
    <dbReference type="NCBI Taxonomy" id="412755"/>
    <lineage>
        <taxon>unclassified sequences</taxon>
        <taxon>metagenomes</taxon>
        <taxon>ecological metagenomes</taxon>
    </lineage>
</organism>
<dbReference type="PANTHER" id="PTHR36507">
    <property type="entry name" value="BLL1555 PROTEIN"/>
    <property type="match status" value="1"/>
</dbReference>
<dbReference type="InterPro" id="IPR008972">
    <property type="entry name" value="Cupredoxin"/>
</dbReference>
<name>A0A0F9M9K9_9ZZZZ</name>
<accession>A0A0F9M9K9</accession>
<gene>
    <name evidence="2" type="ORF">LCGC14_1181980</name>
</gene>
<feature type="domain" description="EfeO-type cupredoxin-like" evidence="1">
    <location>
        <begin position="8"/>
        <end position="84"/>
    </location>
</feature>
<dbReference type="AlphaFoldDB" id="A0A0F9M9K9"/>
<comment type="caution">
    <text evidence="2">The sequence shown here is derived from an EMBL/GenBank/DDBJ whole genome shotgun (WGS) entry which is preliminary data.</text>
</comment>
<proteinExistence type="predicted"/>
<evidence type="ECO:0000313" key="2">
    <source>
        <dbReference type="EMBL" id="KKM96056.1"/>
    </source>
</evidence>
<evidence type="ECO:0000259" key="1">
    <source>
        <dbReference type="Pfam" id="PF13473"/>
    </source>
</evidence>